<keyword evidence="2" id="KW-1185">Reference proteome</keyword>
<dbReference type="KEGG" id="maur:BOH66_13905"/>
<gene>
    <name evidence="1" type="ORF">BOH66_13905</name>
</gene>
<dbReference type="OrthoDB" id="3203519at2"/>
<name>A0A1P8UAS4_9MICO</name>
<dbReference type="STRING" id="36805.BOH66_13905"/>
<dbReference type="Pfam" id="PF13196">
    <property type="entry name" value="DUF4012"/>
    <property type="match status" value="1"/>
</dbReference>
<evidence type="ECO:0008006" key="3">
    <source>
        <dbReference type="Google" id="ProtNLM"/>
    </source>
</evidence>
<evidence type="ECO:0000313" key="2">
    <source>
        <dbReference type="Proteomes" id="UP000187185"/>
    </source>
</evidence>
<dbReference type="RefSeq" id="WP_076691596.1">
    <property type="nucleotide sequence ID" value="NZ_CP018762.1"/>
</dbReference>
<dbReference type="EMBL" id="CP018762">
    <property type="protein sequence ID" value="APZ35218.1"/>
    <property type="molecule type" value="Genomic_DNA"/>
</dbReference>
<protein>
    <recommendedName>
        <fullName evidence="3">DUF4012 domain-containing protein</fullName>
    </recommendedName>
</protein>
<sequence length="588" mass="61272">MASASMHTRLRRVWVTTGVLALLLATGVAAWVGVRAVMVMTELKAASALTSDVRAALEGRDAAAMRDAMDAVEVHAAAAARASSDPVWRGVEFLPYLGPNLAGARVASVQLDAALRDVAGALLDLSEQFSASDEDHRVVDVAMLRTAAEPLRTAAETLHNASSEFARLDRTDLIPPLASGIDQLDEMVRSLAPTVQALADTSAIGPALLGADGERRILLMVQNPTELRSAGGIVSAFAEVRAVDGHLTLSTQRSSADFDNGRAVDIAIPTELTKMFGGEIGHFVMNTTMTDDFDLTARLSSAWWARAEGAVPDAVVSVDPLVLAALLEVTGPLEVDGQELSSANVITRLLVDPYIELSADQQDDLFQRALAVVFEALTTSDIDPLHLLDALAQPAADGRISLWSAHAAEQDLIVTTPLGGLAVRQQSAPDIFSIAFNDMTGAKMGTFLDVAVSVGSSVCRPDGFADVVVGVTLTSTAPADSAETLPGRMTGEGLAGIAPGDIGTLVTVTGPRGAFVGAVRVDGAPGSPVDTTLAGAVQLTEGVVLGPGQATVIEFHFTVPSELAASPRIVHTPLLIEPEITERKVVCP</sequence>
<reference evidence="1 2" key="1">
    <citation type="submission" date="2016-12" db="EMBL/GenBank/DDBJ databases">
        <title>Complete genome sequence of Microbacterium aurum KACC 15219.</title>
        <authorList>
            <person name="Jung Y."/>
            <person name="Shin J.-H."/>
            <person name="Lee Y.-J."/>
            <person name="Yi H."/>
            <person name="Bahn Y.-S."/>
            <person name="Kim J.F."/>
            <person name="Lee D.-W."/>
        </authorList>
    </citation>
    <scope>NUCLEOTIDE SEQUENCE [LARGE SCALE GENOMIC DNA]</scope>
    <source>
        <strain evidence="1 2">KACC 15219</strain>
    </source>
</reference>
<dbReference type="InterPro" id="IPR025101">
    <property type="entry name" value="DUF4012"/>
</dbReference>
<evidence type="ECO:0000313" key="1">
    <source>
        <dbReference type="EMBL" id="APZ35218.1"/>
    </source>
</evidence>
<proteinExistence type="predicted"/>
<dbReference type="AlphaFoldDB" id="A0A1P8UAS4"/>
<organism evidence="1 2">
    <name type="scientific">Microbacterium aurum</name>
    <dbReference type="NCBI Taxonomy" id="36805"/>
    <lineage>
        <taxon>Bacteria</taxon>
        <taxon>Bacillati</taxon>
        <taxon>Actinomycetota</taxon>
        <taxon>Actinomycetes</taxon>
        <taxon>Micrococcales</taxon>
        <taxon>Microbacteriaceae</taxon>
        <taxon>Microbacterium</taxon>
    </lineage>
</organism>
<accession>A0A1P8UAS4</accession>
<dbReference type="Proteomes" id="UP000187185">
    <property type="component" value="Chromosome"/>
</dbReference>